<accession>A0ACB5RVK4</accession>
<comment type="caution">
    <text evidence="1">The sequence shown here is derived from an EMBL/GenBank/DDBJ whole genome shotgun (WGS) entry which is preliminary data.</text>
</comment>
<evidence type="ECO:0000313" key="2">
    <source>
        <dbReference type="Proteomes" id="UP001165186"/>
    </source>
</evidence>
<dbReference type="EMBL" id="BSXG01000014">
    <property type="protein sequence ID" value="GME24588.1"/>
    <property type="molecule type" value="Genomic_DNA"/>
</dbReference>
<name>A0ACB5RVK4_9PEZI</name>
<reference evidence="1" key="1">
    <citation type="submission" date="2024-09" db="EMBL/GenBank/DDBJ databases">
        <title>Draft Genome Sequences of Neofusicoccum parvum.</title>
        <authorList>
            <person name="Ashida A."/>
            <person name="Camagna M."/>
            <person name="Tanaka A."/>
            <person name="Takemoto D."/>
        </authorList>
    </citation>
    <scope>NUCLEOTIDE SEQUENCE</scope>
    <source>
        <strain evidence="1">PPO83</strain>
    </source>
</reference>
<keyword evidence="2" id="KW-1185">Reference proteome</keyword>
<proteinExistence type="predicted"/>
<organism evidence="1 2">
    <name type="scientific">Neofusicoccum parvum</name>
    <dbReference type="NCBI Taxonomy" id="310453"/>
    <lineage>
        <taxon>Eukaryota</taxon>
        <taxon>Fungi</taxon>
        <taxon>Dikarya</taxon>
        <taxon>Ascomycota</taxon>
        <taxon>Pezizomycotina</taxon>
        <taxon>Dothideomycetes</taxon>
        <taxon>Dothideomycetes incertae sedis</taxon>
        <taxon>Botryosphaeriales</taxon>
        <taxon>Botryosphaeriaceae</taxon>
        <taxon>Neofusicoccum</taxon>
    </lineage>
</organism>
<dbReference type="Proteomes" id="UP001165186">
    <property type="component" value="Unassembled WGS sequence"/>
</dbReference>
<evidence type="ECO:0000313" key="1">
    <source>
        <dbReference type="EMBL" id="GME24588.1"/>
    </source>
</evidence>
<protein>
    <submittedName>
        <fullName evidence="1">Uncharacterized protein</fullName>
    </submittedName>
</protein>
<gene>
    <name evidence="1" type="primary">g6851</name>
    <name evidence="1" type="ORF">NpPPO83_00006851</name>
</gene>
<sequence>MADEQARALSNVRCTATDGRLQNIYWRLDQLRSLHTTLVSHEASVLEAITNDSHNTLAEAKIELYLALAAVKQHFLSLHPDQELEREYRVAHGKDAADRRDPVGIVYIEPATTHTPFYSVVVPLAAAIAAGNCVVVQLSTTLQALPAVLRQTLTAALDPDVYALVAARPDAAFLAAPNVLSLLQNGAGEGAPPSALVSRPAALSVAIVERSADLAAAAKALVTARFAFNGRSPYAPDVVLVNEFAKEAFLNAAVQESIRYMAEGNGVAANGKAGGKAGRGGGVVEELKGEAGVRVVTAGSNGAILEVEKRDSAALGRKISERGLVVHAITSIDDGIDLANRIAGSPLATYLFADPASCKYMSQFTPSHLSFTNHFPLDLLVGPTAPSTHPLDPSSRFPPALFTLPRPQYANPTPLAARLSAALREGGKADVLRALKDGAAAPLPPNRPYTKGVGFFEQGILLGLGMAGVPLLGGLGVLTWWASRSAWAYWRGWLAEEAAKYLFATVSVQLQKKSMERLIEFSMDKPLASHVNTLLFTGPSTLAELNFEDWKNGDVHLAGEPL</sequence>